<evidence type="ECO:0000256" key="6">
    <source>
        <dbReference type="ARBA" id="ARBA00022827"/>
    </source>
</evidence>
<dbReference type="GO" id="GO:0005739">
    <property type="term" value="C:mitochondrion"/>
    <property type="evidence" value="ECO:0007669"/>
    <property type="project" value="TreeGrafter"/>
</dbReference>
<evidence type="ECO:0000256" key="5">
    <source>
        <dbReference type="ARBA" id="ARBA00022679"/>
    </source>
</evidence>
<evidence type="ECO:0000259" key="7">
    <source>
        <dbReference type="Pfam" id="PF00441"/>
    </source>
</evidence>
<dbReference type="PANTHER" id="PTHR48207">
    <property type="entry name" value="SUCCINATE--HYDROXYMETHYLGLUTARATE COA-TRANSFERASE"/>
    <property type="match status" value="1"/>
</dbReference>
<evidence type="ECO:0000313" key="11">
    <source>
        <dbReference type="Proteomes" id="UP001239795"/>
    </source>
</evidence>
<dbReference type="AlphaFoldDB" id="A0AAI9UPE1"/>
<dbReference type="SUPFAM" id="SSF47203">
    <property type="entry name" value="Acyl-CoA dehydrogenase C-terminal domain-like"/>
    <property type="match status" value="1"/>
</dbReference>
<comment type="similarity">
    <text evidence="3">Belongs to the acyl-CoA dehydrogenase family.</text>
</comment>
<dbReference type="Proteomes" id="UP001239795">
    <property type="component" value="Unassembled WGS sequence"/>
</dbReference>
<keyword evidence="6" id="KW-0274">FAD</keyword>
<dbReference type="Pfam" id="PF02770">
    <property type="entry name" value="Acyl-CoA_dh_M"/>
    <property type="match status" value="1"/>
</dbReference>
<dbReference type="InterPro" id="IPR050483">
    <property type="entry name" value="CoA-transferase_III_domain"/>
</dbReference>
<dbReference type="InterPro" id="IPR037069">
    <property type="entry name" value="AcylCoA_DH/ox_N_sf"/>
</dbReference>
<evidence type="ECO:0000256" key="1">
    <source>
        <dbReference type="ARBA" id="ARBA00001974"/>
    </source>
</evidence>
<dbReference type="InterPro" id="IPR013786">
    <property type="entry name" value="AcylCoA_DH/ox_N"/>
</dbReference>
<dbReference type="Pfam" id="PF02515">
    <property type="entry name" value="CoA_transf_3"/>
    <property type="match status" value="1"/>
</dbReference>
<keyword evidence="11" id="KW-1185">Reference proteome</keyword>
<dbReference type="InterPro" id="IPR009100">
    <property type="entry name" value="AcylCoA_DH/oxidase_NM_dom_sf"/>
</dbReference>
<dbReference type="Gene3D" id="3.30.1540.10">
    <property type="entry name" value="formyl-coa transferase, domain 3"/>
    <property type="match status" value="1"/>
</dbReference>
<dbReference type="InterPro" id="IPR023606">
    <property type="entry name" value="CoA-Trfase_III_dom_1_sf"/>
</dbReference>
<comment type="caution">
    <text evidence="10">The sequence shown here is derived from an EMBL/GenBank/DDBJ whole genome shotgun (WGS) entry which is preliminary data.</text>
</comment>
<dbReference type="InterPro" id="IPR036250">
    <property type="entry name" value="AcylCo_DH-like_C"/>
</dbReference>
<dbReference type="SUPFAM" id="SSF56645">
    <property type="entry name" value="Acyl-CoA dehydrogenase NM domain-like"/>
    <property type="match status" value="1"/>
</dbReference>
<dbReference type="InterPro" id="IPR003673">
    <property type="entry name" value="CoA-Trfase_fam_III"/>
</dbReference>
<feature type="domain" description="Acyl-CoA oxidase/dehydrogenase middle" evidence="8">
    <location>
        <begin position="157"/>
        <end position="254"/>
    </location>
</feature>
<evidence type="ECO:0000256" key="4">
    <source>
        <dbReference type="ARBA" id="ARBA00022630"/>
    </source>
</evidence>
<evidence type="ECO:0000256" key="2">
    <source>
        <dbReference type="ARBA" id="ARBA00008383"/>
    </source>
</evidence>
<dbReference type="SUPFAM" id="SSF89796">
    <property type="entry name" value="CoA-transferase family III (CaiB/BaiF)"/>
    <property type="match status" value="1"/>
</dbReference>
<dbReference type="InterPro" id="IPR009075">
    <property type="entry name" value="AcylCo_DH/oxidase_C"/>
</dbReference>
<protein>
    <submittedName>
        <fullName evidence="10">Isovaleryl-CoA dehydrogenase</fullName>
    </submittedName>
</protein>
<comment type="similarity">
    <text evidence="2">Belongs to the CoA-transferase III family.</text>
</comment>
<feature type="domain" description="Acyl-CoA dehydrogenase/oxidase N-terminal" evidence="9">
    <location>
        <begin position="41"/>
        <end position="153"/>
    </location>
</feature>
<dbReference type="Pfam" id="PF02771">
    <property type="entry name" value="Acyl-CoA_dh_N"/>
    <property type="match status" value="1"/>
</dbReference>
<accession>A0AAI9UPE1</accession>
<sequence length="822" mass="90624">MAIRRATISRPSSYSASGFTSRRIHAQASDFLPSNLPGWNESQRAVREAIAKICQKYPDEYWLERDDNHKFPWELYNDLASNGWLGICMPEQYGGSALGISEAATMLHTISESGACMNGASSVHMNIFGLEPVVKFGTEKQKKRWLLPLIQGKERACFGVTEPNTGLDTLRLQSAATRDGDSYVLRGSKIFISTAQVAEKILILVRTTPLDQVKKPSEGLSLFYTDLDRKAVQITEIPKMGRSAVDTNVLFFEDWKVPASDRIGEEGDGFKMIMHGMNAERILVGAEALGIGYAALRRTCNYVNERIVFGSPIGKYQGIQHPLAECWMNLESARLMIYTAARLYDEGYNDGEYANAAKYLAAEAAFKAAERAVMSHGGMGYAKEYHPGILYRRANQTFQFVGRVIRYSTSHSDTPTTHDGALKGLKVLDLSRVLAAPFCTQILADYGADVVKIEAVAKGDDTRHWMMPGEPVKWNPEAGPMSNYFSSVNRNKRSVTLNLKSPKGKTILVDLARKADVLVENFKPGTMDRLGLGYERLKKLNPRLVYASLSGYGISGPYANRGGYDPIAGAEAGLLHVTGEQHGPPVRPGIGLVDMATGLYMHGAILAALHAREWTGTGQRVDSSLFETQISLLTNVGLSWLNLGIEAERWGCQHPSIVPYDAFKTKDLHLVCGATNDAQFAKLCKLLGLEVFITDERFATNPKRVENRNLLRPIFNAAFKKKSTAEWIAKFEGTDLPFAPINNMEKTFSHPQAEARDMITKIPLDSAITGQIRLIGPAVKFSGTRGTIRSGPPRLGQHTDEVLSELGIDECEVSKLKDEGVV</sequence>
<dbReference type="GO" id="GO:0016627">
    <property type="term" value="F:oxidoreductase activity, acting on the CH-CH group of donors"/>
    <property type="evidence" value="ECO:0007669"/>
    <property type="project" value="InterPro"/>
</dbReference>
<dbReference type="InterPro" id="IPR044855">
    <property type="entry name" value="CoA-Trfase_III_dom3_sf"/>
</dbReference>
<gene>
    <name evidence="10" type="ORF">CMEL01_14214</name>
</gene>
<keyword evidence="5" id="KW-0808">Transferase</keyword>
<proteinExistence type="inferred from homology"/>
<evidence type="ECO:0000259" key="9">
    <source>
        <dbReference type="Pfam" id="PF02771"/>
    </source>
</evidence>
<dbReference type="InterPro" id="IPR006091">
    <property type="entry name" value="Acyl-CoA_Oxase/DH_mid-dom"/>
</dbReference>
<evidence type="ECO:0000313" key="10">
    <source>
        <dbReference type="EMBL" id="KAK1462247.1"/>
    </source>
</evidence>
<keyword evidence="4" id="KW-0285">Flavoprotein</keyword>
<evidence type="ECO:0000259" key="8">
    <source>
        <dbReference type="Pfam" id="PF02770"/>
    </source>
</evidence>
<evidence type="ECO:0000256" key="3">
    <source>
        <dbReference type="ARBA" id="ARBA00009347"/>
    </source>
</evidence>
<dbReference type="GO" id="GO:0047369">
    <property type="term" value="F:succinate-hydroxymethylglutarate CoA-transferase activity"/>
    <property type="evidence" value="ECO:0007669"/>
    <property type="project" value="TreeGrafter"/>
</dbReference>
<name>A0AAI9UPE1_9PEZI</name>
<feature type="domain" description="Acyl-CoA dehydrogenase/oxidase C-terminal" evidence="7">
    <location>
        <begin position="267"/>
        <end position="394"/>
    </location>
</feature>
<dbReference type="EMBL" id="MLGG01000009">
    <property type="protein sequence ID" value="KAK1462247.1"/>
    <property type="molecule type" value="Genomic_DNA"/>
</dbReference>
<reference evidence="10 11" key="1">
    <citation type="submission" date="2016-10" db="EMBL/GenBank/DDBJ databases">
        <title>The genome sequence of Colletotrichum fioriniae PJ7.</title>
        <authorList>
            <person name="Baroncelli R."/>
        </authorList>
    </citation>
    <scope>NUCLEOTIDE SEQUENCE [LARGE SCALE GENOMIC DNA]</scope>
    <source>
        <strain evidence="10">Col 31</strain>
    </source>
</reference>
<dbReference type="Gene3D" id="3.40.50.10540">
    <property type="entry name" value="Crotonobetainyl-coa:carnitine coa-transferase, domain 1"/>
    <property type="match status" value="1"/>
</dbReference>
<dbReference type="GO" id="GO:0050660">
    <property type="term" value="F:flavin adenine dinucleotide binding"/>
    <property type="evidence" value="ECO:0007669"/>
    <property type="project" value="InterPro"/>
</dbReference>
<dbReference type="Pfam" id="PF00441">
    <property type="entry name" value="Acyl-CoA_dh_1"/>
    <property type="match status" value="1"/>
</dbReference>
<dbReference type="Gene3D" id="1.20.140.10">
    <property type="entry name" value="Butyryl-CoA Dehydrogenase, subunit A, domain 3"/>
    <property type="match status" value="1"/>
</dbReference>
<dbReference type="Gene3D" id="1.10.540.10">
    <property type="entry name" value="Acyl-CoA dehydrogenase/oxidase, N-terminal domain"/>
    <property type="match status" value="1"/>
</dbReference>
<dbReference type="InterPro" id="IPR046373">
    <property type="entry name" value="Acyl-CoA_Oxase/DH_mid-dom_sf"/>
</dbReference>
<comment type="cofactor">
    <cofactor evidence="1">
        <name>FAD</name>
        <dbReference type="ChEBI" id="CHEBI:57692"/>
    </cofactor>
</comment>
<organism evidence="10 11">
    <name type="scientific">Colletotrichum melonis</name>
    <dbReference type="NCBI Taxonomy" id="1209925"/>
    <lineage>
        <taxon>Eukaryota</taxon>
        <taxon>Fungi</taxon>
        <taxon>Dikarya</taxon>
        <taxon>Ascomycota</taxon>
        <taxon>Pezizomycotina</taxon>
        <taxon>Sordariomycetes</taxon>
        <taxon>Hypocreomycetidae</taxon>
        <taxon>Glomerellales</taxon>
        <taxon>Glomerellaceae</taxon>
        <taxon>Colletotrichum</taxon>
        <taxon>Colletotrichum acutatum species complex</taxon>
    </lineage>
</organism>
<dbReference type="PANTHER" id="PTHR48207:SF3">
    <property type="entry name" value="SUCCINATE--HYDROXYMETHYLGLUTARATE COA-TRANSFERASE"/>
    <property type="match status" value="1"/>
</dbReference>
<dbReference type="Gene3D" id="2.40.110.10">
    <property type="entry name" value="Butyryl-CoA Dehydrogenase, subunit A, domain 2"/>
    <property type="match status" value="1"/>
</dbReference>